<comment type="caution">
    <text evidence="2">The sequence shown here is derived from an EMBL/GenBank/DDBJ whole genome shotgun (WGS) entry which is preliminary data.</text>
</comment>
<protein>
    <submittedName>
        <fullName evidence="2">HD-GYP domain-containing protein</fullName>
    </submittedName>
</protein>
<dbReference type="Pfam" id="PF13487">
    <property type="entry name" value="HD_5"/>
    <property type="match status" value="1"/>
</dbReference>
<dbReference type="SUPFAM" id="SSF109604">
    <property type="entry name" value="HD-domain/PDEase-like"/>
    <property type="match status" value="1"/>
</dbReference>
<accession>A0A6I5RQJ1</accession>
<organism evidence="2 3">
    <name type="scientific">Pseudomonas laurentiana</name>
    <dbReference type="NCBI Taxonomy" id="2364649"/>
    <lineage>
        <taxon>Bacteria</taxon>
        <taxon>Pseudomonadati</taxon>
        <taxon>Pseudomonadota</taxon>
        <taxon>Gammaproteobacteria</taxon>
        <taxon>Pseudomonadales</taxon>
        <taxon>Pseudomonadaceae</taxon>
        <taxon>Pseudomonas</taxon>
    </lineage>
</organism>
<dbReference type="Gene3D" id="3.30.450.40">
    <property type="match status" value="1"/>
</dbReference>
<dbReference type="InterPro" id="IPR003607">
    <property type="entry name" value="HD/PDEase_dom"/>
</dbReference>
<dbReference type="SUPFAM" id="SSF55781">
    <property type="entry name" value="GAF domain-like"/>
    <property type="match status" value="1"/>
</dbReference>
<dbReference type="SMART" id="SM00471">
    <property type="entry name" value="HDc"/>
    <property type="match status" value="1"/>
</dbReference>
<proteinExistence type="predicted"/>
<reference evidence="2 3" key="1">
    <citation type="submission" date="2020-02" db="EMBL/GenBank/DDBJ databases">
        <title>Broccoli isolated Pseudomonas sp.</title>
        <authorList>
            <person name="Fujikawa T."/>
            <person name="Sawada H."/>
        </authorList>
    </citation>
    <scope>NUCLEOTIDE SEQUENCE [LARGE SCALE GENOMIC DNA]</scope>
    <source>
        <strain evidence="2 3">JCM 32154</strain>
    </source>
</reference>
<dbReference type="PANTHER" id="PTHR45228:SF1">
    <property type="entry name" value="CYCLIC DI-GMP PHOSPHODIESTERASE TM_0186"/>
    <property type="match status" value="1"/>
</dbReference>
<dbReference type="Gene3D" id="1.10.3210.10">
    <property type="entry name" value="Hypothetical protein af1432"/>
    <property type="match status" value="1"/>
</dbReference>
<dbReference type="AlphaFoldDB" id="A0A6I5RQJ1"/>
<dbReference type="InterPro" id="IPR052020">
    <property type="entry name" value="Cyclic_di-GMP/3'3'-cGAMP_PDE"/>
</dbReference>
<gene>
    <name evidence="2" type="ORF">G3O07_09670</name>
</gene>
<dbReference type="GO" id="GO:0008081">
    <property type="term" value="F:phosphoric diester hydrolase activity"/>
    <property type="evidence" value="ECO:0007669"/>
    <property type="project" value="UniProtKB-ARBA"/>
</dbReference>
<dbReference type="PROSITE" id="PS51832">
    <property type="entry name" value="HD_GYP"/>
    <property type="match status" value="1"/>
</dbReference>
<dbReference type="PANTHER" id="PTHR45228">
    <property type="entry name" value="CYCLIC DI-GMP PHOSPHODIESTERASE TM_0186-RELATED"/>
    <property type="match status" value="1"/>
</dbReference>
<sequence length="370" mass="41219">MTRALIESSRSLTDRLTALHTKLIETVPGVDRIACALYDPQEDTLKTFINSTHNGTALVGYEYPLSDSYSLKALADSGEFRVLDEIASAVLSDSAHSTWLKDQGYQSSFTVPVYGEGDLLGFVFFDSRQPATFNVQVQRDLVLYTSLIRMSITSEISAIRMAIETTRVVRQLTEMRDFETGAHLDRMGRYSHVIARAVAKSRGLNDEFVESVCLFAPLHDVGKIAVPDRILLKPGRLDADERAIMETHVEKGMEIIERMMGKGGINAFPESSILRNIVLCHHELLDGTGYPRGLVGDEVPLEARIVTVADIFDALTSQRPYKKQWSLDEAFAELSLLADQGKLDNDCVTALIEQAETVRHVMTKYIDDDV</sequence>
<dbReference type="EMBL" id="JAAHBT010000086">
    <property type="protein sequence ID" value="NES09941.1"/>
    <property type="molecule type" value="Genomic_DNA"/>
</dbReference>
<feature type="domain" description="HD-GYP" evidence="1">
    <location>
        <begin position="158"/>
        <end position="367"/>
    </location>
</feature>
<evidence type="ECO:0000313" key="3">
    <source>
        <dbReference type="Proteomes" id="UP000471751"/>
    </source>
</evidence>
<keyword evidence="3" id="KW-1185">Reference proteome</keyword>
<dbReference type="InterPro" id="IPR029016">
    <property type="entry name" value="GAF-like_dom_sf"/>
</dbReference>
<evidence type="ECO:0000259" key="1">
    <source>
        <dbReference type="PROSITE" id="PS51832"/>
    </source>
</evidence>
<dbReference type="Proteomes" id="UP000471751">
    <property type="component" value="Unassembled WGS sequence"/>
</dbReference>
<evidence type="ECO:0000313" key="2">
    <source>
        <dbReference type="EMBL" id="NES09941.1"/>
    </source>
</evidence>
<dbReference type="InterPro" id="IPR037522">
    <property type="entry name" value="HD_GYP_dom"/>
</dbReference>
<dbReference type="CDD" id="cd00077">
    <property type="entry name" value="HDc"/>
    <property type="match status" value="1"/>
</dbReference>
<name>A0A6I5RQJ1_9PSED</name>